<proteinExistence type="predicted"/>
<evidence type="ECO:0000313" key="2">
    <source>
        <dbReference type="WBParaSite" id="nRc.2.0.1.t12028-RA"/>
    </source>
</evidence>
<dbReference type="Proteomes" id="UP000887565">
    <property type="component" value="Unplaced"/>
</dbReference>
<evidence type="ECO:0000313" key="1">
    <source>
        <dbReference type="Proteomes" id="UP000887565"/>
    </source>
</evidence>
<dbReference type="WBParaSite" id="nRc.2.0.1.t12028-RA">
    <property type="protein sequence ID" value="nRc.2.0.1.t12028-RA"/>
    <property type="gene ID" value="nRc.2.0.1.g12028"/>
</dbReference>
<organism evidence="1 2">
    <name type="scientific">Romanomermis culicivorax</name>
    <name type="common">Nematode worm</name>
    <dbReference type="NCBI Taxonomy" id="13658"/>
    <lineage>
        <taxon>Eukaryota</taxon>
        <taxon>Metazoa</taxon>
        <taxon>Ecdysozoa</taxon>
        <taxon>Nematoda</taxon>
        <taxon>Enoplea</taxon>
        <taxon>Dorylaimia</taxon>
        <taxon>Mermithida</taxon>
        <taxon>Mermithoidea</taxon>
        <taxon>Mermithidae</taxon>
        <taxon>Romanomermis</taxon>
    </lineage>
</organism>
<reference evidence="2" key="1">
    <citation type="submission" date="2022-11" db="UniProtKB">
        <authorList>
            <consortium name="WormBaseParasite"/>
        </authorList>
    </citation>
    <scope>IDENTIFICATION</scope>
</reference>
<sequence>MLLLNIHQYVQCSPVGRFHSWSLSSDNIGSSPGKSMTKSLHWWTSPRTPILGDCGAIAVGDGDITMMLTLSLMACNVSPKALVTVGGSFAAATGCYWAIAANVWAPVVVINSNAATTAAGCMLRLPCSTAWRMASTAGDDSPPSNRILSTGVAGIVPSTARIASVTDEESVNKKSLKQVTS</sequence>
<dbReference type="AlphaFoldDB" id="A0A915IE00"/>
<name>A0A915IE00_ROMCU</name>
<protein>
    <submittedName>
        <fullName evidence="2">Uncharacterized protein</fullName>
    </submittedName>
</protein>
<keyword evidence="1" id="KW-1185">Reference proteome</keyword>
<accession>A0A915IE00</accession>